<evidence type="ECO:0000313" key="1">
    <source>
        <dbReference type="EMBL" id="MPC76888.1"/>
    </source>
</evidence>
<proteinExistence type="predicted"/>
<keyword evidence="2" id="KW-1185">Reference proteome</keyword>
<dbReference type="AlphaFoldDB" id="A0A5B7I7P4"/>
<dbReference type="Proteomes" id="UP000324222">
    <property type="component" value="Unassembled WGS sequence"/>
</dbReference>
<organism evidence="1 2">
    <name type="scientific">Portunus trituberculatus</name>
    <name type="common">Swimming crab</name>
    <name type="synonym">Neptunus trituberculatus</name>
    <dbReference type="NCBI Taxonomy" id="210409"/>
    <lineage>
        <taxon>Eukaryota</taxon>
        <taxon>Metazoa</taxon>
        <taxon>Ecdysozoa</taxon>
        <taxon>Arthropoda</taxon>
        <taxon>Crustacea</taxon>
        <taxon>Multicrustacea</taxon>
        <taxon>Malacostraca</taxon>
        <taxon>Eumalacostraca</taxon>
        <taxon>Eucarida</taxon>
        <taxon>Decapoda</taxon>
        <taxon>Pleocyemata</taxon>
        <taxon>Brachyura</taxon>
        <taxon>Eubrachyura</taxon>
        <taxon>Portunoidea</taxon>
        <taxon>Portunidae</taxon>
        <taxon>Portuninae</taxon>
        <taxon>Portunus</taxon>
    </lineage>
</organism>
<evidence type="ECO:0000313" key="2">
    <source>
        <dbReference type="Proteomes" id="UP000324222"/>
    </source>
</evidence>
<reference evidence="1 2" key="1">
    <citation type="submission" date="2019-05" db="EMBL/GenBank/DDBJ databases">
        <title>Another draft genome of Portunus trituberculatus and its Hox gene families provides insights of decapod evolution.</title>
        <authorList>
            <person name="Jeong J.-H."/>
            <person name="Song I."/>
            <person name="Kim S."/>
            <person name="Choi T."/>
            <person name="Kim D."/>
            <person name="Ryu S."/>
            <person name="Kim W."/>
        </authorList>
    </citation>
    <scope>NUCLEOTIDE SEQUENCE [LARGE SCALE GENOMIC DNA]</scope>
    <source>
        <tissue evidence="1">Muscle</tissue>
    </source>
</reference>
<accession>A0A5B7I7P4</accession>
<gene>
    <name evidence="1" type="ORF">E2C01_071324</name>
</gene>
<dbReference type="EMBL" id="VSRR010044479">
    <property type="protein sequence ID" value="MPC76888.1"/>
    <property type="molecule type" value="Genomic_DNA"/>
</dbReference>
<sequence length="78" mass="8687">MANHVAPRVIVPFRYFVCANLCSASMGMNSGNLPPTWPLPVQQVVPVRVRTMVVAARMKVVEGKGWKKGSYSLYIMSY</sequence>
<comment type="caution">
    <text evidence="1">The sequence shown here is derived from an EMBL/GenBank/DDBJ whole genome shotgun (WGS) entry which is preliminary data.</text>
</comment>
<protein>
    <submittedName>
        <fullName evidence="1">Uncharacterized protein</fullName>
    </submittedName>
</protein>
<name>A0A5B7I7P4_PORTR</name>